<keyword evidence="3" id="KW-1185">Reference proteome</keyword>
<evidence type="ECO:0000256" key="1">
    <source>
        <dbReference type="SAM" id="MobiDB-lite"/>
    </source>
</evidence>
<proteinExistence type="predicted"/>
<dbReference type="AlphaFoldDB" id="A0A4Y2HDW9"/>
<dbReference type="OrthoDB" id="6431567at2759"/>
<protein>
    <submittedName>
        <fullName evidence="2">Uncharacterized protein</fullName>
    </submittedName>
</protein>
<sequence>MVYRATPLENGFSPSELLMGRRIATTLPVAKTQLQPYSVNKKVLEAKEERRIEGQKTNYDKHHGVRNLDELDPSQNVWITDRRATGKVLQKTPCPRSCLVQSGRRVYRRNRKHLIPSPDFHPEPEPKNDSDVTGYQHSPVDADPGCLPLMPSPQFPKTYPERASASAEAFPDPYVTRSGRTVRPPERLDL</sequence>
<evidence type="ECO:0000313" key="2">
    <source>
        <dbReference type="EMBL" id="GBM63503.1"/>
    </source>
</evidence>
<reference evidence="2 3" key="1">
    <citation type="journal article" date="2019" name="Sci. Rep.">
        <title>Orb-weaving spider Araneus ventricosus genome elucidates the spidroin gene catalogue.</title>
        <authorList>
            <person name="Kono N."/>
            <person name="Nakamura H."/>
            <person name="Ohtoshi R."/>
            <person name="Moran D.A.P."/>
            <person name="Shinohara A."/>
            <person name="Yoshida Y."/>
            <person name="Fujiwara M."/>
            <person name="Mori M."/>
            <person name="Tomita M."/>
            <person name="Arakawa K."/>
        </authorList>
    </citation>
    <scope>NUCLEOTIDE SEQUENCE [LARGE SCALE GENOMIC DNA]</scope>
</reference>
<gene>
    <name evidence="2" type="ORF">AVEN_73783_1</name>
</gene>
<dbReference type="PANTHER" id="PTHR33244:SF3">
    <property type="entry name" value="PEPTIDASE A2 DOMAIN-CONTAINING PROTEIN"/>
    <property type="match status" value="1"/>
</dbReference>
<evidence type="ECO:0000313" key="3">
    <source>
        <dbReference type="Proteomes" id="UP000499080"/>
    </source>
</evidence>
<name>A0A4Y2HDW9_ARAVE</name>
<comment type="caution">
    <text evidence="2">The sequence shown here is derived from an EMBL/GenBank/DDBJ whole genome shotgun (WGS) entry which is preliminary data.</text>
</comment>
<accession>A0A4Y2HDW9</accession>
<organism evidence="2 3">
    <name type="scientific">Araneus ventricosus</name>
    <name type="common">Orbweaver spider</name>
    <name type="synonym">Epeira ventricosa</name>
    <dbReference type="NCBI Taxonomy" id="182803"/>
    <lineage>
        <taxon>Eukaryota</taxon>
        <taxon>Metazoa</taxon>
        <taxon>Ecdysozoa</taxon>
        <taxon>Arthropoda</taxon>
        <taxon>Chelicerata</taxon>
        <taxon>Arachnida</taxon>
        <taxon>Araneae</taxon>
        <taxon>Araneomorphae</taxon>
        <taxon>Entelegynae</taxon>
        <taxon>Araneoidea</taxon>
        <taxon>Araneidae</taxon>
        <taxon>Araneus</taxon>
    </lineage>
</organism>
<dbReference type="EMBL" id="BGPR01001872">
    <property type="protein sequence ID" value="GBM63503.1"/>
    <property type="molecule type" value="Genomic_DNA"/>
</dbReference>
<feature type="region of interest" description="Disordered" evidence="1">
    <location>
        <begin position="113"/>
        <end position="190"/>
    </location>
</feature>
<dbReference type="Proteomes" id="UP000499080">
    <property type="component" value="Unassembled WGS sequence"/>
</dbReference>
<dbReference type="PANTHER" id="PTHR33244">
    <property type="entry name" value="INTEGRASE CATALYTIC DOMAIN-CONTAINING PROTEIN-RELATED"/>
    <property type="match status" value="1"/>
</dbReference>
<feature type="compositionally biased region" description="Basic and acidic residues" evidence="1">
    <location>
        <begin position="120"/>
        <end position="130"/>
    </location>
</feature>